<dbReference type="PANTHER" id="PTHR11690">
    <property type="entry name" value="AMILORIDE-SENSITIVE SODIUM CHANNEL-RELATED"/>
    <property type="match status" value="1"/>
</dbReference>
<keyword evidence="6 13" id="KW-1133">Transmembrane helix</keyword>
<evidence type="ECO:0000256" key="4">
    <source>
        <dbReference type="ARBA" id="ARBA00022461"/>
    </source>
</evidence>
<name>A0A9P0HZQ3_SPOLI</name>
<dbReference type="AlphaFoldDB" id="A0A9P0HZQ3"/>
<comment type="subcellular location">
    <subcellularLocation>
        <location evidence="1">Membrane</location>
        <topology evidence="1">Multi-pass membrane protein</topology>
    </subcellularLocation>
</comment>
<evidence type="ECO:0000256" key="11">
    <source>
        <dbReference type="ARBA" id="ARBA00023303"/>
    </source>
</evidence>
<keyword evidence="3 12" id="KW-0813">Transport</keyword>
<dbReference type="Proteomes" id="UP001153321">
    <property type="component" value="Chromosome 16"/>
</dbReference>
<gene>
    <name evidence="14" type="ORF">SPLIT_LOCUS2881</name>
</gene>
<evidence type="ECO:0000256" key="5">
    <source>
        <dbReference type="ARBA" id="ARBA00022692"/>
    </source>
</evidence>
<protein>
    <submittedName>
        <fullName evidence="14">Uncharacterized protein</fullName>
    </submittedName>
</protein>
<keyword evidence="5 12" id="KW-0812">Transmembrane</keyword>
<organism evidence="14 15">
    <name type="scientific">Spodoptera littoralis</name>
    <name type="common">Egyptian cotton leafworm</name>
    <dbReference type="NCBI Taxonomy" id="7109"/>
    <lineage>
        <taxon>Eukaryota</taxon>
        <taxon>Metazoa</taxon>
        <taxon>Ecdysozoa</taxon>
        <taxon>Arthropoda</taxon>
        <taxon>Hexapoda</taxon>
        <taxon>Insecta</taxon>
        <taxon>Pterygota</taxon>
        <taxon>Neoptera</taxon>
        <taxon>Endopterygota</taxon>
        <taxon>Lepidoptera</taxon>
        <taxon>Glossata</taxon>
        <taxon>Ditrysia</taxon>
        <taxon>Noctuoidea</taxon>
        <taxon>Noctuidae</taxon>
        <taxon>Amphipyrinae</taxon>
        <taxon>Spodoptera</taxon>
    </lineage>
</organism>
<keyword evidence="4 12" id="KW-0894">Sodium channel</keyword>
<evidence type="ECO:0000256" key="10">
    <source>
        <dbReference type="ARBA" id="ARBA00023201"/>
    </source>
</evidence>
<sequence length="552" mass="63487">MRTVDPELWARRLHRPGLLTSRLQLGLERTLRASMKDAAAEYWHHCSIGFVKYMKHDDFNNKHKKWRNFLLVMLTFAMGCAALVDGTLQYQSQPPLYVQKYAASVAHAPFPAVAICSNKVISKAALRNLTRHLYTAPTNQRDRYQYSEAQIEDHLLKMGALLTYAYTEVDFVFTKFIRESMPLFNITDIMYRFSANCSTILLRCSWRGKVQNCEHMFATRLTALGFCCVFNSRYQAADFGRQPLVLNKTGKDFGLGVVLHEEQNDFAYMRRPAYGMEVLLFEGSEFPIVESGDVRVYPLPINASVYFNIQAVTQQPTDEVGSYSEHRRGCRLGRGGTSQCLADCRRDTAEALCKCVPYTLQPQFGPRAAATCTLNELGCLNKHREKFMYVYPGEVAHESLQQEQQDSMECECAVPCARQLYRATISYSYYRSKPRVFQNFLTRNMSLQSTTSLRLFYGVDRQQWYKVEVFSRLSDVCGKISHSTCRIKCNRSVLYWHHVSSCCPVKLSCQWMAITGITLVSCWEVVYHATYRCARHVASRVRAPSVPRRRMH</sequence>
<evidence type="ECO:0000256" key="6">
    <source>
        <dbReference type="ARBA" id="ARBA00022989"/>
    </source>
</evidence>
<keyword evidence="8 12" id="KW-0406">Ion transport</keyword>
<keyword evidence="10 12" id="KW-0739">Sodium transport</keyword>
<evidence type="ECO:0000256" key="9">
    <source>
        <dbReference type="ARBA" id="ARBA00023136"/>
    </source>
</evidence>
<evidence type="ECO:0000256" key="12">
    <source>
        <dbReference type="RuleBase" id="RU000679"/>
    </source>
</evidence>
<evidence type="ECO:0000256" key="2">
    <source>
        <dbReference type="ARBA" id="ARBA00007193"/>
    </source>
</evidence>
<evidence type="ECO:0000256" key="8">
    <source>
        <dbReference type="ARBA" id="ARBA00023065"/>
    </source>
</evidence>
<evidence type="ECO:0000256" key="13">
    <source>
        <dbReference type="SAM" id="Phobius"/>
    </source>
</evidence>
<dbReference type="InterPro" id="IPR001873">
    <property type="entry name" value="ENaC"/>
</dbReference>
<evidence type="ECO:0000313" key="14">
    <source>
        <dbReference type="EMBL" id="CAH1637523.1"/>
    </source>
</evidence>
<dbReference type="PANTHER" id="PTHR11690:SF253">
    <property type="entry name" value="PICKPOCKET 18-RELATED"/>
    <property type="match status" value="1"/>
</dbReference>
<proteinExistence type="inferred from homology"/>
<dbReference type="Pfam" id="PF00858">
    <property type="entry name" value="ASC"/>
    <property type="match status" value="1"/>
</dbReference>
<dbReference type="EMBL" id="LR824547">
    <property type="protein sequence ID" value="CAH1637523.1"/>
    <property type="molecule type" value="Genomic_DNA"/>
</dbReference>
<dbReference type="Gene3D" id="2.60.470.10">
    <property type="entry name" value="Acid-sensing ion channels like domains"/>
    <property type="match status" value="1"/>
</dbReference>
<dbReference type="GO" id="GO:0015280">
    <property type="term" value="F:ligand-gated sodium channel activity"/>
    <property type="evidence" value="ECO:0007669"/>
    <property type="project" value="TreeGrafter"/>
</dbReference>
<keyword evidence="7" id="KW-0915">Sodium</keyword>
<feature type="transmembrane region" description="Helical" evidence="13">
    <location>
        <begin position="69"/>
        <end position="90"/>
    </location>
</feature>
<evidence type="ECO:0000313" key="15">
    <source>
        <dbReference type="Proteomes" id="UP001153321"/>
    </source>
</evidence>
<evidence type="ECO:0000256" key="7">
    <source>
        <dbReference type="ARBA" id="ARBA00023053"/>
    </source>
</evidence>
<keyword evidence="11 12" id="KW-0407">Ion channel</keyword>
<keyword evidence="15" id="KW-1185">Reference proteome</keyword>
<accession>A0A9P0HZQ3</accession>
<reference evidence="14" key="1">
    <citation type="submission" date="2022-02" db="EMBL/GenBank/DDBJ databases">
        <authorList>
            <person name="King R."/>
        </authorList>
    </citation>
    <scope>NUCLEOTIDE SEQUENCE</scope>
</reference>
<dbReference type="GO" id="GO:0005886">
    <property type="term" value="C:plasma membrane"/>
    <property type="evidence" value="ECO:0007669"/>
    <property type="project" value="TreeGrafter"/>
</dbReference>
<dbReference type="PRINTS" id="PR01078">
    <property type="entry name" value="AMINACHANNEL"/>
</dbReference>
<comment type="similarity">
    <text evidence="2 12">Belongs to the amiloride-sensitive sodium channel (TC 1.A.6) family.</text>
</comment>
<evidence type="ECO:0000256" key="1">
    <source>
        <dbReference type="ARBA" id="ARBA00004141"/>
    </source>
</evidence>
<evidence type="ECO:0000256" key="3">
    <source>
        <dbReference type="ARBA" id="ARBA00022448"/>
    </source>
</evidence>
<keyword evidence="9 13" id="KW-0472">Membrane</keyword>